<dbReference type="Pfam" id="PF01943">
    <property type="entry name" value="Polysacc_synt"/>
    <property type="match status" value="1"/>
</dbReference>
<name>A0A1H6D1H9_9HYPH</name>
<accession>A0A1H6D1H9</accession>
<evidence type="ECO:0000256" key="2">
    <source>
        <dbReference type="ARBA" id="ARBA00022475"/>
    </source>
</evidence>
<evidence type="ECO:0000256" key="5">
    <source>
        <dbReference type="ARBA" id="ARBA00023136"/>
    </source>
</evidence>
<dbReference type="Proteomes" id="UP000236743">
    <property type="component" value="Unassembled WGS sequence"/>
</dbReference>
<comment type="subcellular location">
    <subcellularLocation>
        <location evidence="1">Cell membrane</location>
        <topology evidence="1">Multi-pass membrane protein</topology>
    </subcellularLocation>
</comment>
<feature type="region of interest" description="Disordered" evidence="6">
    <location>
        <begin position="445"/>
        <end position="466"/>
    </location>
</feature>
<keyword evidence="4 7" id="KW-1133">Transmembrane helix</keyword>
<evidence type="ECO:0000256" key="1">
    <source>
        <dbReference type="ARBA" id="ARBA00004651"/>
    </source>
</evidence>
<feature type="transmembrane region" description="Helical" evidence="7">
    <location>
        <begin position="121"/>
        <end position="140"/>
    </location>
</feature>
<protein>
    <submittedName>
        <fullName evidence="8">Membrane protein involved in the export of O-antigen and teichoic acid</fullName>
    </submittedName>
</protein>
<dbReference type="GO" id="GO:0005886">
    <property type="term" value="C:plasma membrane"/>
    <property type="evidence" value="ECO:0007669"/>
    <property type="project" value="UniProtKB-SubCell"/>
</dbReference>
<dbReference type="EMBL" id="FNUY01000014">
    <property type="protein sequence ID" value="SEG79077.1"/>
    <property type="molecule type" value="Genomic_DNA"/>
</dbReference>
<feature type="transmembrane region" description="Helical" evidence="7">
    <location>
        <begin position="231"/>
        <end position="256"/>
    </location>
</feature>
<evidence type="ECO:0000256" key="6">
    <source>
        <dbReference type="SAM" id="MobiDB-lite"/>
    </source>
</evidence>
<keyword evidence="9" id="KW-1185">Reference proteome</keyword>
<feature type="transmembrane region" description="Helical" evidence="7">
    <location>
        <begin position="310"/>
        <end position="332"/>
    </location>
</feature>
<evidence type="ECO:0000256" key="3">
    <source>
        <dbReference type="ARBA" id="ARBA00022692"/>
    </source>
</evidence>
<feature type="transmembrane region" description="Helical" evidence="7">
    <location>
        <begin position="344"/>
        <end position="366"/>
    </location>
</feature>
<reference evidence="8 9" key="1">
    <citation type="submission" date="2016-10" db="EMBL/GenBank/DDBJ databases">
        <authorList>
            <person name="de Groot N.N."/>
        </authorList>
    </citation>
    <scope>NUCLEOTIDE SEQUENCE [LARGE SCALE GENOMIC DNA]</scope>
    <source>
        <strain evidence="8 9">DSM 26656</strain>
    </source>
</reference>
<evidence type="ECO:0000256" key="4">
    <source>
        <dbReference type="ARBA" id="ARBA00022989"/>
    </source>
</evidence>
<keyword evidence="2" id="KW-1003">Cell membrane</keyword>
<evidence type="ECO:0000313" key="9">
    <source>
        <dbReference type="Proteomes" id="UP000236743"/>
    </source>
</evidence>
<feature type="transmembrane region" description="Helical" evidence="7">
    <location>
        <begin position="20"/>
        <end position="40"/>
    </location>
</feature>
<dbReference type="AlphaFoldDB" id="A0A1H6D1H9"/>
<feature type="transmembrane region" description="Helical" evidence="7">
    <location>
        <begin position="93"/>
        <end position="115"/>
    </location>
</feature>
<feature type="transmembrane region" description="Helical" evidence="7">
    <location>
        <begin position="262"/>
        <end position="289"/>
    </location>
</feature>
<dbReference type="InterPro" id="IPR002797">
    <property type="entry name" value="Polysacc_synth"/>
</dbReference>
<keyword evidence="3 7" id="KW-0812">Transmembrane</keyword>
<evidence type="ECO:0000256" key="7">
    <source>
        <dbReference type="SAM" id="Phobius"/>
    </source>
</evidence>
<sequence>MKALWGLSGRVEARRFVSAFSSRFSSTLLSFLVLLTASHFLSTQEYGLYVFLFSIGSALGLIAVLGQQILVVKRYERNEGVGHRLNQALVGVNARWLALGCGLLVVAAVVFFVLADRLPEPYRHLWVALAFGAVFAISEYLQNYFRIHGQINLSLVPREIIWRGASVLCIAAAGIVGFRADGEVVMAIVTMLLGATTLYQSVAFIRGEGWGWLARHDDVPRETRKIWRRESLYFIANNVLNSSSAYLETILIGAVLGLDKAGFYFVALRIAMLLILPVAAIDTVGIPMIAARFQKSDNAGAQLLIGRLSFASFCISLLGAAVLAMVAPFVLSLFNADFAQHADVLTALCVLSVSQAFFGPGSWLLMIGGGERFFLIARAVIFVFYLGLLYGLAQIGGLMGIAIASLIMTLATNLAAWHWIKRKYAIDNMATAFFRPFVFTGSARSAPAHPPPDDQSTGPAAKTIAH</sequence>
<dbReference type="OrthoDB" id="9800982at2"/>
<proteinExistence type="predicted"/>
<dbReference type="InterPro" id="IPR050833">
    <property type="entry name" value="Poly_Biosynth_Transport"/>
</dbReference>
<evidence type="ECO:0000313" key="8">
    <source>
        <dbReference type="EMBL" id="SEG79077.1"/>
    </source>
</evidence>
<organism evidence="8 9">
    <name type="scientific">Bosea lathyri</name>
    <dbReference type="NCBI Taxonomy" id="1036778"/>
    <lineage>
        <taxon>Bacteria</taxon>
        <taxon>Pseudomonadati</taxon>
        <taxon>Pseudomonadota</taxon>
        <taxon>Alphaproteobacteria</taxon>
        <taxon>Hyphomicrobiales</taxon>
        <taxon>Boseaceae</taxon>
        <taxon>Bosea</taxon>
    </lineage>
</organism>
<gene>
    <name evidence="8" type="ORF">SAMN04488115_11426</name>
</gene>
<feature type="transmembrane region" description="Helical" evidence="7">
    <location>
        <begin position="373"/>
        <end position="392"/>
    </location>
</feature>
<feature type="transmembrane region" description="Helical" evidence="7">
    <location>
        <begin position="46"/>
        <end position="72"/>
    </location>
</feature>
<dbReference type="PANTHER" id="PTHR30250">
    <property type="entry name" value="PST FAMILY PREDICTED COLANIC ACID TRANSPORTER"/>
    <property type="match status" value="1"/>
</dbReference>
<feature type="transmembrane region" description="Helical" evidence="7">
    <location>
        <begin position="160"/>
        <end position="178"/>
    </location>
</feature>
<feature type="transmembrane region" description="Helical" evidence="7">
    <location>
        <begin position="398"/>
        <end position="420"/>
    </location>
</feature>
<keyword evidence="5 7" id="KW-0472">Membrane</keyword>
<dbReference type="PANTHER" id="PTHR30250:SF11">
    <property type="entry name" value="O-ANTIGEN TRANSPORTER-RELATED"/>
    <property type="match status" value="1"/>
</dbReference>
<feature type="transmembrane region" description="Helical" evidence="7">
    <location>
        <begin position="184"/>
        <end position="205"/>
    </location>
</feature>